<gene>
    <name evidence="2" type="primary">mshA_1</name>
    <name evidence="2" type="ORF">GJW-30_1_00098</name>
</gene>
<feature type="domain" description="Glycosyl transferase family 1" evidence="1">
    <location>
        <begin position="172"/>
        <end position="325"/>
    </location>
</feature>
<dbReference type="Pfam" id="PF00534">
    <property type="entry name" value="Glycos_transf_1"/>
    <property type="match status" value="1"/>
</dbReference>
<dbReference type="EMBL" id="AP014946">
    <property type="protein sequence ID" value="BAT57591.1"/>
    <property type="molecule type" value="Genomic_DNA"/>
</dbReference>
<name>A0A0S3PNR6_9BRAD</name>
<dbReference type="Proteomes" id="UP000236884">
    <property type="component" value="Chromosome"/>
</dbReference>
<sequence>MKIAVVSSFVPFIDGGGRFIVEWLVQKLLEHGHQVEKIYLPSDESNESVLQTLLSYRLLNVADSTDRMIAIRPPAHTIRHPNKVVWFIHHMRSYYDLADTPYGSVLNNGDGHALRDAIRTHDTLALAEAKAIFTNSKIVGDRLLKFNGLQSRVLYPPLLDISKYYNGAANDEIVSVCRLEAHKRQDLLVRAMAHVKSPVKLRIAGSSSNESYERRLRNLVKDFGLQDKVKLDIGWLAENEKVHCVSRSLASVYAPQDEDSYGYPTLEAAAAYRPTLTCLDSGGTLEFIRDGENGLIVEPTPLAIAEGFDRFYLDKLHTVRMGQSANATIQDLGIRWDHVIKQLTAA</sequence>
<proteinExistence type="predicted"/>
<evidence type="ECO:0000259" key="1">
    <source>
        <dbReference type="Pfam" id="PF00534"/>
    </source>
</evidence>
<reference evidence="2 3" key="1">
    <citation type="submission" date="2015-08" db="EMBL/GenBank/DDBJ databases">
        <title>Investigation of the bacterial diversity of lava forest soil.</title>
        <authorList>
            <person name="Lee J.S."/>
        </authorList>
    </citation>
    <scope>NUCLEOTIDE SEQUENCE [LARGE SCALE GENOMIC DNA]</scope>
    <source>
        <strain evidence="2 3">GJW-30</strain>
    </source>
</reference>
<dbReference type="AlphaFoldDB" id="A0A0S3PNR6"/>
<keyword evidence="3" id="KW-1185">Reference proteome</keyword>
<keyword evidence="2" id="KW-0328">Glycosyltransferase</keyword>
<organism evidence="2 3">
    <name type="scientific">Variibacter gotjawalensis</name>
    <dbReference type="NCBI Taxonomy" id="1333996"/>
    <lineage>
        <taxon>Bacteria</taxon>
        <taxon>Pseudomonadati</taxon>
        <taxon>Pseudomonadota</taxon>
        <taxon>Alphaproteobacteria</taxon>
        <taxon>Hyphomicrobiales</taxon>
        <taxon>Nitrobacteraceae</taxon>
        <taxon>Variibacter</taxon>
    </lineage>
</organism>
<dbReference type="PANTHER" id="PTHR12526:SF635">
    <property type="entry name" value="GLYCOSYL TRANSFERASE GROUP 1"/>
    <property type="match status" value="1"/>
</dbReference>
<dbReference type="InterPro" id="IPR001296">
    <property type="entry name" value="Glyco_trans_1"/>
</dbReference>
<dbReference type="RefSeq" id="WP_096350440.1">
    <property type="nucleotide sequence ID" value="NZ_AP014946.1"/>
</dbReference>
<accession>A0A0S3PNR6</accession>
<dbReference type="CDD" id="cd03801">
    <property type="entry name" value="GT4_PimA-like"/>
    <property type="match status" value="1"/>
</dbReference>
<evidence type="ECO:0000313" key="2">
    <source>
        <dbReference type="EMBL" id="BAT57591.1"/>
    </source>
</evidence>
<dbReference type="KEGG" id="vgo:GJW-30_1_00098"/>
<evidence type="ECO:0000313" key="3">
    <source>
        <dbReference type="Proteomes" id="UP000236884"/>
    </source>
</evidence>
<dbReference type="GO" id="GO:0102710">
    <property type="term" value="F:D-inositol-3-phosphate glycosyltransferase activity"/>
    <property type="evidence" value="ECO:0007669"/>
    <property type="project" value="UniProtKB-EC"/>
</dbReference>
<dbReference type="EC" id="2.4.1.250" evidence="2"/>
<dbReference type="SUPFAM" id="SSF53756">
    <property type="entry name" value="UDP-Glycosyltransferase/glycogen phosphorylase"/>
    <property type="match status" value="1"/>
</dbReference>
<keyword evidence="2" id="KW-0808">Transferase</keyword>
<dbReference type="PANTHER" id="PTHR12526">
    <property type="entry name" value="GLYCOSYLTRANSFERASE"/>
    <property type="match status" value="1"/>
</dbReference>
<protein>
    <submittedName>
        <fullName evidence="2">D-inositol-3-phosphate glycosyltransferase</fullName>
        <ecNumber evidence="2">2.4.1.250</ecNumber>
    </submittedName>
</protein>
<dbReference type="Gene3D" id="3.40.50.2000">
    <property type="entry name" value="Glycogen Phosphorylase B"/>
    <property type="match status" value="2"/>
</dbReference>
<dbReference type="OrthoDB" id="9807414at2"/>